<dbReference type="CDD" id="cd01647">
    <property type="entry name" value="RT_LTR"/>
    <property type="match status" value="1"/>
</dbReference>
<keyword evidence="11" id="KW-0695">RNA-directed DNA polymerase</keyword>
<dbReference type="Pfam" id="PF00078">
    <property type="entry name" value="RVT_1"/>
    <property type="match status" value="1"/>
</dbReference>
<evidence type="ECO:0000256" key="2">
    <source>
        <dbReference type="ARBA" id="ARBA00022679"/>
    </source>
</evidence>
<dbReference type="GO" id="GO:0003887">
    <property type="term" value="F:DNA-directed DNA polymerase activity"/>
    <property type="evidence" value="ECO:0007669"/>
    <property type="project" value="UniProtKB-KW"/>
</dbReference>
<evidence type="ECO:0000256" key="15">
    <source>
        <dbReference type="ARBA" id="ARBA00023268"/>
    </source>
</evidence>
<proteinExistence type="predicted"/>
<feature type="compositionally biased region" description="Basic and acidic residues" evidence="17">
    <location>
        <begin position="415"/>
        <end position="427"/>
    </location>
</feature>
<keyword evidence="15" id="KW-0511">Multifunctional enzyme</keyword>
<evidence type="ECO:0000256" key="8">
    <source>
        <dbReference type="ARBA" id="ARBA00022801"/>
    </source>
</evidence>
<dbReference type="InterPro" id="IPR001584">
    <property type="entry name" value="Integrase_cat-core"/>
</dbReference>
<feature type="region of interest" description="Disordered" evidence="17">
    <location>
        <begin position="262"/>
        <end position="320"/>
    </location>
</feature>
<dbReference type="Pfam" id="PF03732">
    <property type="entry name" value="Retrotrans_gag"/>
    <property type="match status" value="1"/>
</dbReference>
<evidence type="ECO:0000256" key="7">
    <source>
        <dbReference type="ARBA" id="ARBA00022759"/>
    </source>
</evidence>
<evidence type="ECO:0000256" key="3">
    <source>
        <dbReference type="ARBA" id="ARBA00022695"/>
    </source>
</evidence>
<dbReference type="InterPro" id="IPR041577">
    <property type="entry name" value="RT_RNaseH_2"/>
</dbReference>
<evidence type="ECO:0000256" key="10">
    <source>
        <dbReference type="ARBA" id="ARBA00022908"/>
    </source>
</evidence>
<dbReference type="SUPFAM" id="SSF50630">
    <property type="entry name" value="Acid proteases"/>
    <property type="match status" value="1"/>
</dbReference>
<feature type="compositionally biased region" description="Acidic residues" evidence="17">
    <location>
        <begin position="220"/>
        <end position="229"/>
    </location>
</feature>
<keyword evidence="4" id="KW-0540">Nuclease</keyword>
<dbReference type="InterPro" id="IPR000477">
    <property type="entry name" value="RT_dom"/>
</dbReference>
<sequence>MPSSSANRAGAPRQLTVHLDEDEETDEVMEQIQNAIVVYQIDRGPETTPEPVLDFLSSKFEENKELYKVWRTAEKGYLIMLPKTIHPKDVVPEAEIWGVQNNWWIHHHDSECGSDIIQPRYRIRIRILNYPYECWRDKKVAKAVSGFCKLECITDGCLNGGDRRFMELWARCIDPRDIPKYLRVFRGIRWRRCRVILMQWEHLSWIPPHLNDDSKKKDDNEEDTDEESDKEGRKRDANRRIDYLMRRSFKRVHDRVMEYYENRSSPATSSSQQSDAEVPNQEPGSMVQRKSPGPSLGDLKTERVQGNKARGMGKKGSKENCTQLAEKTEHQGQVINAKSCLQPTEKTPYNLRPTKARNNLVSEPKRSKPASMSNDKTPPPFDVAAAFQSLLQGQTELLRRFELHESRLLSLEQPSKIEENPPPKPRDTQGVPRYYKLDFPTFDGKQDPLGWLNRCEQFFRGQRTMEEEKVWLASYHLIGIAQQWYYQVECDEGLLPWARFKELCHLRFGPPIRSNPLGELMHLRQTNSVEEYQERFGALICRADSVTPAQQMHIFTAGLSDLLRTDVELHRPTDLQHAMSLARAFERRYNTKPAAGILGRPPSRALDSRPSQARPISARASDAPPLPPLNRPIRRLTQAEMAERRQQGLCFNCDESYVRGHRCKHLFFLDVLDDDEEQPPDIPMDTTELNPEISLHAITGIPTANTMQLPVTIQGHQFLALVDSGSTNNFLSMAVIKGVQLPLTPKPGLRVAVANGDRLPTAGLCSHLQLTIGDETFSEHFFALPLDGFDVVLGCQFLQSLGPILWDFSNLTMPFLRVNRRVTWQGSEGNIRRVCAMTSDDLLQSLLTTFADLFLEPQGLPPSRSFDHRITLLPNSAPVAIRPYRYPHVQKDEIERQCASMLAQGLIRPSTSPFSSLVLLVPKQDSTWRFCIDYRALNAITVKDKFPIPVVDELLDELKHAHFFTKLDLRSGYHQVRMHEADIHKTAFRTHHGHFEFLVMPFGLSNAPSTFQALMNQVLQPFLRQFVLVFFDDILIFSKSWTEHLQHVRTVLLQLRTHNLKLKRSKCTFGQTSIAYLGHVVTHQGVSMDPSKVQAIADWPEPLSVRALRGFLGLAGYYRRFIHNYGALAAPLTNLLRKGSYSWSSEAASAFAALKTALSASPVLQLPNFSLPFIVECDASGSGFGAVLHQGEGPIAYFSRPVAAHHAKLAAYERELIGLVKSVRHWRPYLWGTAFIVRTDHYSLKHLLDQRLSTIPQHTWVSKLFGFDFHVEYRPGKANTVADALSRRDEEPSLHALSSPSFAFYDALRTEVAEHPAYANLHAQHSTATLSPGWCYKDGLFTKHGRIFLASGSSFTSAALQFAHGMGHEGVEKTLHRLRSNFTFPDMKKAVRDFVAACSTCQQNKSVHLHPAGLLQPLPIPTKIWADISIDFIDGFPKVHGKSVILTVVDRLSKYSHFIALAHPYTAQSVAVVFFENIVKLHGIPESIVSDREPVFTSTFWKELFRLQGVHLKLSSAFHPQTDGQTEVVNRTIEMYLRCLAGDRPRSWLQWLPWAEFCYNTSYHSALKTTPFEMVYGRPVPTLIPYTPSDTNIEAVDVCLKDRDDLLRDARQRLLQAQQRMKASYDKLHRDVSFTVGQWVLLRLNHRLAVGIRTKSNAKLAPRFYGPYKIVEKVGEVAYRLELPANVRIHDVFHVSLLKPFTGTPPSQLLPLPPLHHGQVIREPSAVTSTRRRDNKLEILVEWKNLNKSDASWEDFNWFKDQYPSFQLEDELLTQAGGSVTDPHWGQVYTRKHKPANLEKI</sequence>
<evidence type="ECO:0000256" key="14">
    <source>
        <dbReference type="ARBA" id="ARBA00023172"/>
    </source>
</evidence>
<dbReference type="InterPro" id="IPR041588">
    <property type="entry name" value="Integrase_H2C2"/>
</dbReference>
<dbReference type="InterPro" id="IPR043128">
    <property type="entry name" value="Rev_trsase/Diguanyl_cyclase"/>
</dbReference>
<name>A0AAD6A4M4_9POAL</name>
<keyword evidence="22" id="KW-1185">Reference proteome</keyword>
<evidence type="ECO:0000256" key="1">
    <source>
        <dbReference type="ARBA" id="ARBA00022670"/>
    </source>
</evidence>
<dbReference type="Pfam" id="PF13975">
    <property type="entry name" value="gag-asp_proteas"/>
    <property type="match status" value="1"/>
</dbReference>
<keyword evidence="16" id="KW-0175">Coiled coil</keyword>
<dbReference type="InterPro" id="IPR005162">
    <property type="entry name" value="Retrotrans_gag_dom"/>
</dbReference>
<dbReference type="PANTHER" id="PTHR37984:SF5">
    <property type="entry name" value="PROTEIN NYNRIN-LIKE"/>
    <property type="match status" value="1"/>
</dbReference>
<dbReference type="GO" id="GO:0046872">
    <property type="term" value="F:metal ion binding"/>
    <property type="evidence" value="ECO:0007669"/>
    <property type="project" value="UniProtKB-KW"/>
</dbReference>
<keyword evidence="1" id="KW-0645">Protease</keyword>
<dbReference type="InterPro" id="IPR056924">
    <property type="entry name" value="SH3_Tf2-1"/>
</dbReference>
<feature type="compositionally biased region" description="Low complexity" evidence="17">
    <location>
        <begin position="264"/>
        <end position="274"/>
    </location>
</feature>
<dbReference type="Proteomes" id="UP001210211">
    <property type="component" value="Unassembled WGS sequence"/>
</dbReference>
<evidence type="ECO:0000256" key="16">
    <source>
        <dbReference type="SAM" id="Coils"/>
    </source>
</evidence>
<dbReference type="InterPro" id="IPR036397">
    <property type="entry name" value="RNaseH_sf"/>
</dbReference>
<feature type="domain" description="Reverse transcriptase" evidence="19">
    <location>
        <begin position="902"/>
        <end position="1081"/>
    </location>
</feature>
<evidence type="ECO:0008006" key="23">
    <source>
        <dbReference type="Google" id="ProtNLM"/>
    </source>
</evidence>
<dbReference type="SUPFAM" id="SSF54160">
    <property type="entry name" value="Chromo domain-like"/>
    <property type="match status" value="1"/>
</dbReference>
<dbReference type="Gene3D" id="3.10.10.10">
    <property type="entry name" value="HIV Type 1 Reverse Transcriptase, subunit A, domain 1"/>
    <property type="match status" value="1"/>
</dbReference>
<dbReference type="SUPFAM" id="SSF56672">
    <property type="entry name" value="DNA/RNA polymerases"/>
    <property type="match status" value="1"/>
</dbReference>
<dbReference type="PANTHER" id="PTHR37984">
    <property type="entry name" value="PROTEIN CBG26694"/>
    <property type="match status" value="1"/>
</dbReference>
<gene>
    <name evidence="21" type="ORF">LUZ61_013003</name>
</gene>
<protein>
    <recommendedName>
        <fullName evidence="23">Reverse transcriptase</fullName>
    </recommendedName>
</protein>
<evidence type="ECO:0000256" key="17">
    <source>
        <dbReference type="SAM" id="MobiDB-lite"/>
    </source>
</evidence>
<evidence type="ECO:0000256" key="5">
    <source>
        <dbReference type="ARBA" id="ARBA00022723"/>
    </source>
</evidence>
<dbReference type="GO" id="GO:0015074">
    <property type="term" value="P:DNA integration"/>
    <property type="evidence" value="ECO:0007669"/>
    <property type="project" value="UniProtKB-KW"/>
</dbReference>
<dbReference type="Pfam" id="PF17921">
    <property type="entry name" value="Integrase_H2C2"/>
    <property type="match status" value="1"/>
</dbReference>
<dbReference type="PROSITE" id="PS50013">
    <property type="entry name" value="CHROMO_2"/>
    <property type="match status" value="1"/>
</dbReference>
<feature type="region of interest" description="Disordered" evidence="17">
    <location>
        <begin position="412"/>
        <end position="432"/>
    </location>
</feature>
<keyword evidence="3" id="KW-0548">Nucleotidyltransferase</keyword>
<keyword evidence="6" id="KW-0064">Aspartyl protease</keyword>
<evidence type="ECO:0000256" key="12">
    <source>
        <dbReference type="ARBA" id="ARBA00022932"/>
    </source>
</evidence>
<dbReference type="GO" id="GO:0003677">
    <property type="term" value="F:DNA binding"/>
    <property type="evidence" value="ECO:0007669"/>
    <property type="project" value="UniProtKB-KW"/>
</dbReference>
<evidence type="ECO:0000256" key="4">
    <source>
        <dbReference type="ARBA" id="ARBA00022722"/>
    </source>
</evidence>
<reference evidence="21 22" key="1">
    <citation type="journal article" date="2022" name="Cell">
        <title>Repeat-based holocentromeres influence genome architecture and karyotype evolution.</title>
        <authorList>
            <person name="Hofstatter P.G."/>
            <person name="Thangavel G."/>
            <person name="Lux T."/>
            <person name="Neumann P."/>
            <person name="Vondrak T."/>
            <person name="Novak P."/>
            <person name="Zhang M."/>
            <person name="Costa L."/>
            <person name="Castellani M."/>
            <person name="Scott A."/>
            <person name="Toegelov H."/>
            <person name="Fuchs J."/>
            <person name="Mata-Sucre Y."/>
            <person name="Dias Y."/>
            <person name="Vanzela A.L.L."/>
            <person name="Huettel B."/>
            <person name="Almeida C.C.S."/>
            <person name="Simkova H."/>
            <person name="Souza G."/>
            <person name="Pedrosa-Harand A."/>
            <person name="Macas J."/>
            <person name="Mayer K.F.X."/>
            <person name="Houben A."/>
            <person name="Marques A."/>
        </authorList>
    </citation>
    <scope>NUCLEOTIDE SEQUENCE [LARGE SCALE GENOMIC DNA]</scope>
    <source>
        <strain evidence="21">RhyTen1mFocal</strain>
    </source>
</reference>
<dbReference type="Gene3D" id="1.10.340.70">
    <property type="match status" value="1"/>
</dbReference>
<feature type="region of interest" description="Disordered" evidence="17">
    <location>
        <begin position="594"/>
        <end position="630"/>
    </location>
</feature>
<feature type="region of interest" description="Disordered" evidence="17">
    <location>
        <begin position="211"/>
        <end position="235"/>
    </location>
</feature>
<dbReference type="InterPro" id="IPR016197">
    <property type="entry name" value="Chromo-like_dom_sf"/>
</dbReference>
<dbReference type="GO" id="GO:0003964">
    <property type="term" value="F:RNA-directed DNA polymerase activity"/>
    <property type="evidence" value="ECO:0007669"/>
    <property type="project" value="UniProtKB-KW"/>
</dbReference>
<keyword evidence="5" id="KW-0479">Metal-binding</keyword>
<keyword evidence="2" id="KW-0808">Transferase</keyword>
<dbReference type="FunFam" id="3.30.70.270:FF:000020">
    <property type="entry name" value="Transposon Tf2-6 polyprotein-like Protein"/>
    <property type="match status" value="1"/>
</dbReference>
<feature type="domain" description="Chromo" evidence="18">
    <location>
        <begin position="1722"/>
        <end position="1754"/>
    </location>
</feature>
<comment type="caution">
    <text evidence="21">The sequence shown here is derived from an EMBL/GenBank/DDBJ whole genome shotgun (WGS) entry which is preliminary data.</text>
</comment>
<evidence type="ECO:0000259" key="18">
    <source>
        <dbReference type="PROSITE" id="PS50013"/>
    </source>
</evidence>
<dbReference type="Gene3D" id="3.30.420.10">
    <property type="entry name" value="Ribonuclease H-like superfamily/Ribonuclease H"/>
    <property type="match status" value="1"/>
</dbReference>
<keyword evidence="10" id="KW-0229">DNA integration</keyword>
<evidence type="ECO:0000256" key="11">
    <source>
        <dbReference type="ARBA" id="ARBA00022918"/>
    </source>
</evidence>
<dbReference type="Gene3D" id="2.40.70.10">
    <property type="entry name" value="Acid Proteases"/>
    <property type="match status" value="1"/>
</dbReference>
<dbReference type="InterPro" id="IPR050951">
    <property type="entry name" value="Retrovirus_Pol_polyprotein"/>
</dbReference>
<evidence type="ECO:0000313" key="22">
    <source>
        <dbReference type="Proteomes" id="UP001210211"/>
    </source>
</evidence>
<dbReference type="InterPro" id="IPR021109">
    <property type="entry name" value="Peptidase_aspartic_dom_sf"/>
</dbReference>
<keyword evidence="12" id="KW-0239">DNA-directed DNA polymerase</keyword>
<organism evidence="21 22">
    <name type="scientific">Rhynchospora tenuis</name>
    <dbReference type="NCBI Taxonomy" id="198213"/>
    <lineage>
        <taxon>Eukaryota</taxon>
        <taxon>Viridiplantae</taxon>
        <taxon>Streptophyta</taxon>
        <taxon>Embryophyta</taxon>
        <taxon>Tracheophyta</taxon>
        <taxon>Spermatophyta</taxon>
        <taxon>Magnoliopsida</taxon>
        <taxon>Liliopsida</taxon>
        <taxon>Poales</taxon>
        <taxon>Cyperaceae</taxon>
        <taxon>Cyperoideae</taxon>
        <taxon>Rhynchosporeae</taxon>
        <taxon>Rhynchospora</taxon>
    </lineage>
</organism>
<evidence type="ECO:0000256" key="13">
    <source>
        <dbReference type="ARBA" id="ARBA00023125"/>
    </source>
</evidence>
<evidence type="ECO:0000256" key="9">
    <source>
        <dbReference type="ARBA" id="ARBA00022842"/>
    </source>
</evidence>
<dbReference type="Pfam" id="PF24626">
    <property type="entry name" value="SH3_Tf2-1"/>
    <property type="match status" value="1"/>
</dbReference>
<evidence type="ECO:0000259" key="19">
    <source>
        <dbReference type="PROSITE" id="PS50878"/>
    </source>
</evidence>
<dbReference type="Pfam" id="PF17919">
    <property type="entry name" value="RT_RNaseH_2"/>
    <property type="match status" value="1"/>
</dbReference>
<dbReference type="EMBL" id="JAMRDG010000001">
    <property type="protein sequence ID" value="KAJ3709298.1"/>
    <property type="molecule type" value="Genomic_DNA"/>
</dbReference>
<feature type="domain" description="Integrase catalytic" evidence="20">
    <location>
        <begin position="1415"/>
        <end position="1579"/>
    </location>
</feature>
<accession>A0AAD6A4M4</accession>
<dbReference type="Gene3D" id="3.30.70.270">
    <property type="match status" value="2"/>
</dbReference>
<keyword evidence="7" id="KW-0255">Endonuclease</keyword>
<dbReference type="GO" id="GO:0004519">
    <property type="term" value="F:endonuclease activity"/>
    <property type="evidence" value="ECO:0007669"/>
    <property type="project" value="UniProtKB-KW"/>
</dbReference>
<keyword evidence="14" id="KW-0233">DNA recombination</keyword>
<feature type="region of interest" description="Disordered" evidence="17">
    <location>
        <begin position="344"/>
        <end position="378"/>
    </location>
</feature>
<evidence type="ECO:0000256" key="6">
    <source>
        <dbReference type="ARBA" id="ARBA00022750"/>
    </source>
</evidence>
<keyword evidence="13" id="KW-0238">DNA-binding</keyword>
<dbReference type="SUPFAM" id="SSF53098">
    <property type="entry name" value="Ribonuclease H-like"/>
    <property type="match status" value="1"/>
</dbReference>
<evidence type="ECO:0000259" key="20">
    <source>
        <dbReference type="PROSITE" id="PS50994"/>
    </source>
</evidence>
<dbReference type="CDD" id="cd00303">
    <property type="entry name" value="retropepsin_like"/>
    <property type="match status" value="1"/>
</dbReference>
<dbReference type="PROSITE" id="PS50994">
    <property type="entry name" value="INTEGRASE"/>
    <property type="match status" value="1"/>
</dbReference>
<dbReference type="GO" id="GO:0006508">
    <property type="term" value="P:proteolysis"/>
    <property type="evidence" value="ECO:0007669"/>
    <property type="project" value="UniProtKB-KW"/>
</dbReference>
<dbReference type="PROSITE" id="PS50878">
    <property type="entry name" value="RT_POL"/>
    <property type="match status" value="1"/>
</dbReference>
<feature type="coiled-coil region" evidence="16">
    <location>
        <begin position="1600"/>
        <end position="1627"/>
    </location>
</feature>
<keyword evidence="9" id="KW-0460">Magnesium</keyword>
<evidence type="ECO:0000313" key="21">
    <source>
        <dbReference type="EMBL" id="KAJ3709298.1"/>
    </source>
</evidence>
<dbReference type="InterPro" id="IPR000953">
    <property type="entry name" value="Chromo/chromo_shadow_dom"/>
</dbReference>
<dbReference type="GO" id="GO:0004190">
    <property type="term" value="F:aspartic-type endopeptidase activity"/>
    <property type="evidence" value="ECO:0007669"/>
    <property type="project" value="UniProtKB-KW"/>
</dbReference>
<dbReference type="CDD" id="cd09274">
    <property type="entry name" value="RNase_HI_RT_Ty3"/>
    <property type="match status" value="1"/>
</dbReference>
<dbReference type="FunFam" id="3.30.420.10:FF:000219">
    <property type="entry name" value="Putative retroelement"/>
    <property type="match status" value="1"/>
</dbReference>
<keyword evidence="8" id="KW-0378">Hydrolase</keyword>
<dbReference type="GO" id="GO:0006310">
    <property type="term" value="P:DNA recombination"/>
    <property type="evidence" value="ECO:0007669"/>
    <property type="project" value="UniProtKB-KW"/>
</dbReference>
<dbReference type="FunFam" id="3.10.10.10:FF:000007">
    <property type="entry name" value="Retrovirus-related Pol polyprotein from transposon 17.6-like Protein"/>
    <property type="match status" value="1"/>
</dbReference>
<dbReference type="InterPro" id="IPR043502">
    <property type="entry name" value="DNA/RNA_pol_sf"/>
</dbReference>
<dbReference type="InterPro" id="IPR012337">
    <property type="entry name" value="RNaseH-like_sf"/>
</dbReference>